<protein>
    <submittedName>
        <fullName evidence="5">CULT domain-containing protein</fullName>
    </submittedName>
</protein>
<feature type="region of interest" description="Disordered" evidence="1">
    <location>
        <begin position="1"/>
        <end position="28"/>
    </location>
</feature>
<dbReference type="PROSITE" id="PS51788">
    <property type="entry name" value="CULT"/>
    <property type="match status" value="1"/>
</dbReference>
<dbReference type="InterPro" id="IPR034750">
    <property type="entry name" value="CULT"/>
</dbReference>
<feature type="domain" description="CULT" evidence="2">
    <location>
        <begin position="1"/>
        <end position="131"/>
    </location>
</feature>
<dbReference type="Proteomes" id="UP000278627">
    <property type="component" value="Unassembled WGS sequence"/>
</dbReference>
<dbReference type="AlphaFoldDB" id="A0A0N4T6M7"/>
<dbReference type="WBParaSite" id="BPAG_0000386401-mRNA-1">
    <property type="protein sequence ID" value="BPAG_0000386401-mRNA-1"/>
    <property type="gene ID" value="BPAG_0000386401"/>
</dbReference>
<keyword evidence="4" id="KW-1185">Reference proteome</keyword>
<evidence type="ECO:0000313" key="3">
    <source>
        <dbReference type="EMBL" id="VDN85014.1"/>
    </source>
</evidence>
<sequence>MKDDQIDGTSDANNFSGKSTPKSAVGATAAERMSTQFFGLAPNQAVSSSSTTFDEVQQVQQCVASQAVSAACAAAAQPFLADTWWPNYEWTVCVCPSCGFHLGWYFQSGNIQSKLHKSFFGLVLDYLISEEYVDLLTWVP</sequence>
<accession>A0A0N4T6M7</accession>
<reference evidence="5" key="1">
    <citation type="submission" date="2017-02" db="UniProtKB">
        <authorList>
            <consortium name="WormBaseParasite"/>
        </authorList>
    </citation>
    <scope>IDENTIFICATION</scope>
</reference>
<dbReference type="EMBL" id="UZAD01001387">
    <property type="protein sequence ID" value="VDN85014.1"/>
    <property type="molecule type" value="Genomic_DNA"/>
</dbReference>
<evidence type="ECO:0000313" key="5">
    <source>
        <dbReference type="WBParaSite" id="BPAG_0000386401-mRNA-1"/>
    </source>
</evidence>
<reference evidence="3 4" key="2">
    <citation type="submission" date="2018-11" db="EMBL/GenBank/DDBJ databases">
        <authorList>
            <consortium name="Pathogen Informatics"/>
        </authorList>
    </citation>
    <scope>NUCLEOTIDE SEQUENCE [LARGE SCALE GENOMIC DNA]</scope>
</reference>
<proteinExistence type="predicted"/>
<dbReference type="STRING" id="6280.A0A0N4T6M7"/>
<evidence type="ECO:0000256" key="1">
    <source>
        <dbReference type="SAM" id="MobiDB-lite"/>
    </source>
</evidence>
<dbReference type="Gene3D" id="2.170.150.20">
    <property type="entry name" value="Peptide methionine sulfoxide reductase"/>
    <property type="match status" value="1"/>
</dbReference>
<evidence type="ECO:0000313" key="4">
    <source>
        <dbReference type="Proteomes" id="UP000278627"/>
    </source>
</evidence>
<dbReference type="CDD" id="cd15777">
    <property type="entry name" value="CRBN_C_like"/>
    <property type="match status" value="1"/>
</dbReference>
<feature type="compositionally biased region" description="Polar residues" evidence="1">
    <location>
        <begin position="7"/>
        <end position="22"/>
    </location>
</feature>
<organism evidence="5">
    <name type="scientific">Brugia pahangi</name>
    <name type="common">Filarial nematode worm</name>
    <dbReference type="NCBI Taxonomy" id="6280"/>
    <lineage>
        <taxon>Eukaryota</taxon>
        <taxon>Metazoa</taxon>
        <taxon>Ecdysozoa</taxon>
        <taxon>Nematoda</taxon>
        <taxon>Chromadorea</taxon>
        <taxon>Rhabditida</taxon>
        <taxon>Spirurina</taxon>
        <taxon>Spiruromorpha</taxon>
        <taxon>Filarioidea</taxon>
        <taxon>Onchocercidae</taxon>
        <taxon>Brugia</taxon>
    </lineage>
</organism>
<gene>
    <name evidence="3" type="ORF">BPAG_LOCUS3828</name>
</gene>
<evidence type="ECO:0000259" key="2">
    <source>
        <dbReference type="PROSITE" id="PS51788"/>
    </source>
</evidence>
<name>A0A0N4T6M7_BRUPA</name>